<gene>
    <name evidence="1" type="ORF">Pla22_27240</name>
</gene>
<dbReference type="AlphaFoldDB" id="A0A5C5WWZ3"/>
<organism evidence="1 2">
    <name type="scientific">Rubripirellula amarantea</name>
    <dbReference type="NCBI Taxonomy" id="2527999"/>
    <lineage>
        <taxon>Bacteria</taxon>
        <taxon>Pseudomonadati</taxon>
        <taxon>Planctomycetota</taxon>
        <taxon>Planctomycetia</taxon>
        <taxon>Pirellulales</taxon>
        <taxon>Pirellulaceae</taxon>
        <taxon>Rubripirellula</taxon>
    </lineage>
</organism>
<reference evidence="1 2" key="1">
    <citation type="submission" date="2019-02" db="EMBL/GenBank/DDBJ databases">
        <title>Deep-cultivation of Planctomycetes and their phenomic and genomic characterization uncovers novel biology.</title>
        <authorList>
            <person name="Wiegand S."/>
            <person name="Jogler M."/>
            <person name="Boedeker C."/>
            <person name="Pinto D."/>
            <person name="Vollmers J."/>
            <person name="Rivas-Marin E."/>
            <person name="Kohn T."/>
            <person name="Peeters S.H."/>
            <person name="Heuer A."/>
            <person name="Rast P."/>
            <person name="Oberbeckmann S."/>
            <person name="Bunk B."/>
            <person name="Jeske O."/>
            <person name="Meyerdierks A."/>
            <person name="Storesund J.E."/>
            <person name="Kallscheuer N."/>
            <person name="Luecker S."/>
            <person name="Lage O.M."/>
            <person name="Pohl T."/>
            <person name="Merkel B.J."/>
            <person name="Hornburger P."/>
            <person name="Mueller R.-W."/>
            <person name="Bruemmer F."/>
            <person name="Labrenz M."/>
            <person name="Spormann A.M."/>
            <person name="Op Den Camp H."/>
            <person name="Overmann J."/>
            <person name="Amann R."/>
            <person name="Jetten M.S.M."/>
            <person name="Mascher T."/>
            <person name="Medema M.H."/>
            <person name="Devos D.P."/>
            <person name="Kaster A.-K."/>
            <person name="Ovreas L."/>
            <person name="Rohde M."/>
            <person name="Galperin M.Y."/>
            <person name="Jogler C."/>
        </authorList>
    </citation>
    <scope>NUCLEOTIDE SEQUENCE [LARGE SCALE GENOMIC DNA]</scope>
    <source>
        <strain evidence="1 2">Pla22</strain>
    </source>
</reference>
<keyword evidence="2" id="KW-1185">Reference proteome</keyword>
<comment type="caution">
    <text evidence="1">The sequence shown here is derived from an EMBL/GenBank/DDBJ whole genome shotgun (WGS) entry which is preliminary data.</text>
</comment>
<name>A0A5C5WWZ3_9BACT</name>
<proteinExistence type="predicted"/>
<dbReference type="EMBL" id="SJPI01000001">
    <property type="protein sequence ID" value="TWT55070.1"/>
    <property type="molecule type" value="Genomic_DNA"/>
</dbReference>
<accession>A0A5C5WWZ3</accession>
<dbReference type="Proteomes" id="UP000316598">
    <property type="component" value="Unassembled WGS sequence"/>
</dbReference>
<evidence type="ECO:0000313" key="2">
    <source>
        <dbReference type="Proteomes" id="UP000316598"/>
    </source>
</evidence>
<protein>
    <submittedName>
        <fullName evidence="1">Uncharacterized protein</fullName>
    </submittedName>
</protein>
<evidence type="ECO:0000313" key="1">
    <source>
        <dbReference type="EMBL" id="TWT55070.1"/>
    </source>
</evidence>
<sequence>MDELPILHHVGTPNRVGLETASEIQAATPSGRQGSKRNED</sequence>